<evidence type="ECO:0000313" key="1">
    <source>
        <dbReference type="EMBL" id="KAH7970364.1"/>
    </source>
</evidence>
<keyword evidence="2" id="KW-1185">Reference proteome</keyword>
<gene>
    <name evidence="1" type="ORF">HPB49_004805</name>
</gene>
<proteinExistence type="predicted"/>
<evidence type="ECO:0000313" key="2">
    <source>
        <dbReference type="Proteomes" id="UP000821865"/>
    </source>
</evidence>
<name>A0ACB8DIF6_DERSI</name>
<sequence>MDPDEQFVHCKCEHNSASSGGLFIAPHPMNLTDIGFILLTMSSNVVMTIIILVVWVAYLLVMVWVSKEDARDEGAAGIEYLVENEKDDTFR</sequence>
<protein>
    <submittedName>
        <fullName evidence="1">Uncharacterized protein</fullName>
    </submittedName>
</protein>
<organism evidence="1 2">
    <name type="scientific">Dermacentor silvarum</name>
    <name type="common">Tick</name>
    <dbReference type="NCBI Taxonomy" id="543639"/>
    <lineage>
        <taxon>Eukaryota</taxon>
        <taxon>Metazoa</taxon>
        <taxon>Ecdysozoa</taxon>
        <taxon>Arthropoda</taxon>
        <taxon>Chelicerata</taxon>
        <taxon>Arachnida</taxon>
        <taxon>Acari</taxon>
        <taxon>Parasitiformes</taxon>
        <taxon>Ixodida</taxon>
        <taxon>Ixodoidea</taxon>
        <taxon>Ixodidae</taxon>
        <taxon>Rhipicephalinae</taxon>
        <taxon>Dermacentor</taxon>
    </lineage>
</organism>
<accession>A0ACB8DIF6</accession>
<dbReference type="EMBL" id="CM023480">
    <property type="protein sequence ID" value="KAH7970364.1"/>
    <property type="molecule type" value="Genomic_DNA"/>
</dbReference>
<comment type="caution">
    <text evidence="1">The sequence shown here is derived from an EMBL/GenBank/DDBJ whole genome shotgun (WGS) entry which is preliminary data.</text>
</comment>
<reference evidence="1" key="1">
    <citation type="submission" date="2020-05" db="EMBL/GenBank/DDBJ databases">
        <title>Large-scale comparative analyses of tick genomes elucidate their genetic diversity and vector capacities.</title>
        <authorList>
            <person name="Jia N."/>
            <person name="Wang J."/>
            <person name="Shi W."/>
            <person name="Du L."/>
            <person name="Sun Y."/>
            <person name="Zhan W."/>
            <person name="Jiang J."/>
            <person name="Wang Q."/>
            <person name="Zhang B."/>
            <person name="Ji P."/>
            <person name="Sakyi L.B."/>
            <person name="Cui X."/>
            <person name="Yuan T."/>
            <person name="Jiang B."/>
            <person name="Yang W."/>
            <person name="Lam T.T.-Y."/>
            <person name="Chang Q."/>
            <person name="Ding S."/>
            <person name="Wang X."/>
            <person name="Zhu J."/>
            <person name="Ruan X."/>
            <person name="Zhao L."/>
            <person name="Wei J."/>
            <person name="Que T."/>
            <person name="Du C."/>
            <person name="Cheng J."/>
            <person name="Dai P."/>
            <person name="Han X."/>
            <person name="Huang E."/>
            <person name="Gao Y."/>
            <person name="Liu J."/>
            <person name="Shao H."/>
            <person name="Ye R."/>
            <person name="Li L."/>
            <person name="Wei W."/>
            <person name="Wang X."/>
            <person name="Wang C."/>
            <person name="Yang T."/>
            <person name="Huo Q."/>
            <person name="Li W."/>
            <person name="Guo W."/>
            <person name="Chen H."/>
            <person name="Zhou L."/>
            <person name="Ni X."/>
            <person name="Tian J."/>
            <person name="Zhou Y."/>
            <person name="Sheng Y."/>
            <person name="Liu T."/>
            <person name="Pan Y."/>
            <person name="Xia L."/>
            <person name="Li J."/>
            <person name="Zhao F."/>
            <person name="Cao W."/>
        </authorList>
    </citation>
    <scope>NUCLEOTIDE SEQUENCE</scope>
    <source>
        <strain evidence="1">Dsil-2018</strain>
    </source>
</reference>
<dbReference type="Proteomes" id="UP000821865">
    <property type="component" value="Chromosome 11"/>
</dbReference>